<reference evidence="1" key="1">
    <citation type="submission" date="2020-05" db="EMBL/GenBank/DDBJ databases">
        <title>Large-scale comparative analyses of tick genomes elucidate their genetic diversity and vector capacities.</title>
        <authorList>
            <person name="Jia N."/>
            <person name="Wang J."/>
            <person name="Shi W."/>
            <person name="Du L."/>
            <person name="Sun Y."/>
            <person name="Zhan W."/>
            <person name="Jiang J."/>
            <person name="Wang Q."/>
            <person name="Zhang B."/>
            <person name="Ji P."/>
            <person name="Sakyi L.B."/>
            <person name="Cui X."/>
            <person name="Yuan T."/>
            <person name="Jiang B."/>
            <person name="Yang W."/>
            <person name="Lam T.T.-Y."/>
            <person name="Chang Q."/>
            <person name="Ding S."/>
            <person name="Wang X."/>
            <person name="Zhu J."/>
            <person name="Ruan X."/>
            <person name="Zhao L."/>
            <person name="Wei J."/>
            <person name="Que T."/>
            <person name="Du C."/>
            <person name="Cheng J."/>
            <person name="Dai P."/>
            <person name="Han X."/>
            <person name="Huang E."/>
            <person name="Gao Y."/>
            <person name="Liu J."/>
            <person name="Shao H."/>
            <person name="Ye R."/>
            <person name="Li L."/>
            <person name="Wei W."/>
            <person name="Wang X."/>
            <person name="Wang C."/>
            <person name="Yang T."/>
            <person name="Huo Q."/>
            <person name="Li W."/>
            <person name="Guo W."/>
            <person name="Chen H."/>
            <person name="Zhou L."/>
            <person name="Ni X."/>
            <person name="Tian J."/>
            <person name="Zhou Y."/>
            <person name="Sheng Y."/>
            <person name="Liu T."/>
            <person name="Pan Y."/>
            <person name="Xia L."/>
            <person name="Li J."/>
            <person name="Zhao F."/>
            <person name="Cao W."/>
        </authorList>
    </citation>
    <scope>NUCLEOTIDE SEQUENCE</scope>
    <source>
        <strain evidence="1">Dsil-2018</strain>
    </source>
</reference>
<organism evidence="1 2">
    <name type="scientific">Dermacentor silvarum</name>
    <name type="common">Tick</name>
    <dbReference type="NCBI Taxonomy" id="543639"/>
    <lineage>
        <taxon>Eukaryota</taxon>
        <taxon>Metazoa</taxon>
        <taxon>Ecdysozoa</taxon>
        <taxon>Arthropoda</taxon>
        <taxon>Chelicerata</taxon>
        <taxon>Arachnida</taxon>
        <taxon>Acari</taxon>
        <taxon>Parasitiformes</taxon>
        <taxon>Ixodida</taxon>
        <taxon>Ixodoidea</taxon>
        <taxon>Ixodidae</taxon>
        <taxon>Rhipicephalinae</taxon>
        <taxon>Dermacentor</taxon>
    </lineage>
</organism>
<dbReference type="EMBL" id="CM023470">
    <property type="protein sequence ID" value="KAH7978925.1"/>
    <property type="molecule type" value="Genomic_DNA"/>
</dbReference>
<evidence type="ECO:0000313" key="2">
    <source>
        <dbReference type="Proteomes" id="UP000821865"/>
    </source>
</evidence>
<evidence type="ECO:0000313" key="1">
    <source>
        <dbReference type="EMBL" id="KAH7978925.1"/>
    </source>
</evidence>
<comment type="caution">
    <text evidence="1">The sequence shown here is derived from an EMBL/GenBank/DDBJ whole genome shotgun (WGS) entry which is preliminary data.</text>
</comment>
<keyword evidence="2" id="KW-1185">Reference proteome</keyword>
<dbReference type="Proteomes" id="UP000821865">
    <property type="component" value="Chromosome 1"/>
</dbReference>
<sequence>MDPGAFYGKRAAKVPPEYSDDSDLESSDDEPENAASARAALSGDCQAEMSSTPSTDDIDDGLETITKPSKNHPTWSVVQASVGRAMPEWKDVPPCPSPVLSPIEYFRRFFHMDWSFFCEQSSLYSAQRNPNKVTAMTVNDLEQFILHHQELKMNCRQRNGADQQLL</sequence>
<gene>
    <name evidence="1" type="ORF">HPB49_007435</name>
</gene>
<accession>A0ACB8DWZ7</accession>
<proteinExistence type="predicted"/>
<protein>
    <submittedName>
        <fullName evidence="1">Uncharacterized protein</fullName>
    </submittedName>
</protein>
<name>A0ACB8DWZ7_DERSI</name>